<gene>
    <name evidence="3" type="ORF">RVR_4088</name>
</gene>
<keyword evidence="2" id="KW-1133">Transmembrane helix</keyword>
<keyword evidence="4" id="KW-1185">Reference proteome</keyword>
<dbReference type="KEGG" id="arev:RVR_4088"/>
<evidence type="ECO:0000256" key="2">
    <source>
        <dbReference type="SAM" id="Phobius"/>
    </source>
</evidence>
<evidence type="ECO:0008006" key="5">
    <source>
        <dbReference type="Google" id="ProtNLM"/>
    </source>
</evidence>
<reference evidence="3 4" key="2">
    <citation type="journal article" date="2011" name="J. Antibiot.">
        <title>Furaquinocins I and J: novel polyketide isoprenoid hybrid compounds from Streptomyces reveromyceticus SN-593.</title>
        <authorList>
            <person name="Panthee S."/>
            <person name="Takahashi S."/>
            <person name="Takagi H."/>
            <person name="Nogawa T."/>
            <person name="Oowada E."/>
            <person name="Uramoto M."/>
            <person name="Osada H."/>
        </authorList>
    </citation>
    <scope>NUCLEOTIDE SEQUENCE [LARGE SCALE GENOMIC DNA]</scope>
    <source>
        <strain evidence="3 4">SN-593</strain>
    </source>
</reference>
<feature type="compositionally biased region" description="Low complexity" evidence="1">
    <location>
        <begin position="67"/>
        <end position="83"/>
    </location>
</feature>
<keyword evidence="2" id="KW-0472">Membrane</keyword>
<protein>
    <recommendedName>
        <fullName evidence="5">DUF1449 family protein</fullName>
    </recommendedName>
</protein>
<dbReference type="Proteomes" id="UP000595703">
    <property type="component" value="Chromosome"/>
</dbReference>
<reference evidence="3 4" key="3">
    <citation type="journal article" date="2011" name="Nat. Chem. Biol.">
        <title>Reveromycin A biosynthesis uses RevG and RevJ for stereospecific spiroacetal formation.</title>
        <authorList>
            <person name="Takahashi S."/>
            <person name="Toyoda A."/>
            <person name="Sekiyama Y."/>
            <person name="Takagi H."/>
            <person name="Nogawa T."/>
            <person name="Uramoto M."/>
            <person name="Suzuki R."/>
            <person name="Koshino H."/>
            <person name="Kumano T."/>
            <person name="Panthee S."/>
            <person name="Dairi T."/>
            <person name="Ishikawa J."/>
            <person name="Ikeda H."/>
            <person name="Sakaki Y."/>
            <person name="Osada H."/>
        </authorList>
    </citation>
    <scope>NUCLEOTIDE SEQUENCE [LARGE SCALE GENOMIC DNA]</scope>
    <source>
        <strain evidence="3 4">SN-593</strain>
    </source>
</reference>
<sequence length="290" mass="28293">MGEFVDVCLGFPTVLFGGALVVVVGFWGLVLVGAADSHGPGHHGAAGGHSMGNGGSHGAASAGGEGLSAHAPVHGAGGHASVHGAGGHASGARTAGGHDGGAHAAGGRDGDGHDVEHPGGSGLLAAAGLDGVPVTVVLSLLIALGWFLSLAGSAALNGAGLHGPARAAADAALIAAALAGAWTGAWVLVRPLRRLFPYERPPSRADFVGLVCVVRTGTVTERFGQAEVTAPDGSTAIVQVRRPADDTGGPLAAGRTALLYDYDPQGGFFWAAPYQDPAAGPPPPGARALS</sequence>
<feature type="transmembrane region" description="Helical" evidence="2">
    <location>
        <begin position="14"/>
        <end position="35"/>
    </location>
</feature>
<evidence type="ECO:0000313" key="4">
    <source>
        <dbReference type="Proteomes" id="UP000595703"/>
    </source>
</evidence>
<reference evidence="3 4" key="4">
    <citation type="journal article" date="2020" name="Sci. Rep.">
        <title>beta-carboline chemical signals induce reveromycin production through a LuxR family regulator in Streptomyces sp. SN-593.</title>
        <authorList>
            <person name="Panthee S."/>
            <person name="Kito N."/>
            <person name="Hayashi T."/>
            <person name="Shimizu T."/>
            <person name="Ishikawa J."/>
            <person name="Hamamoto H."/>
            <person name="Osada H."/>
            <person name="Takahashi S."/>
        </authorList>
    </citation>
    <scope>NUCLEOTIDE SEQUENCE [LARGE SCALE GENOMIC DNA]</scope>
    <source>
        <strain evidence="3 4">SN-593</strain>
    </source>
</reference>
<reference evidence="3 4" key="1">
    <citation type="journal article" date="2010" name="J. Bacteriol.">
        <title>Biochemical characterization of a novel indole prenyltransferase from Streptomyces sp. SN-593.</title>
        <authorList>
            <person name="Takahashi S."/>
            <person name="Takagi H."/>
            <person name="Toyoda A."/>
            <person name="Uramoto M."/>
            <person name="Nogawa T."/>
            <person name="Ueki M."/>
            <person name="Sakaki Y."/>
            <person name="Osada H."/>
        </authorList>
    </citation>
    <scope>NUCLEOTIDE SEQUENCE [LARGE SCALE GENOMIC DNA]</scope>
    <source>
        <strain evidence="3 4">SN-593</strain>
    </source>
</reference>
<accession>A0A7U3VNV9</accession>
<name>A0A7U3VNV9_9ACTN</name>
<dbReference type="EMBL" id="AP018365">
    <property type="protein sequence ID" value="BBA98049.1"/>
    <property type="molecule type" value="Genomic_DNA"/>
</dbReference>
<feature type="transmembrane region" description="Helical" evidence="2">
    <location>
        <begin position="123"/>
        <end position="148"/>
    </location>
</feature>
<keyword evidence="2" id="KW-0812">Transmembrane</keyword>
<proteinExistence type="predicted"/>
<organism evidence="3 4">
    <name type="scientific">Actinacidiphila reveromycinica</name>
    <dbReference type="NCBI Taxonomy" id="659352"/>
    <lineage>
        <taxon>Bacteria</taxon>
        <taxon>Bacillati</taxon>
        <taxon>Actinomycetota</taxon>
        <taxon>Actinomycetes</taxon>
        <taxon>Kitasatosporales</taxon>
        <taxon>Streptomycetaceae</taxon>
        <taxon>Actinacidiphila</taxon>
    </lineage>
</organism>
<dbReference type="AlphaFoldDB" id="A0A7U3VNV9"/>
<feature type="transmembrane region" description="Helical" evidence="2">
    <location>
        <begin position="168"/>
        <end position="189"/>
    </location>
</feature>
<feature type="compositionally biased region" description="Gly residues" evidence="1">
    <location>
        <begin position="42"/>
        <end position="66"/>
    </location>
</feature>
<evidence type="ECO:0000256" key="1">
    <source>
        <dbReference type="SAM" id="MobiDB-lite"/>
    </source>
</evidence>
<dbReference type="RefSeq" id="WP_202234252.1">
    <property type="nucleotide sequence ID" value="NZ_AP018365.1"/>
</dbReference>
<feature type="region of interest" description="Disordered" evidence="1">
    <location>
        <begin position="40"/>
        <end position="117"/>
    </location>
</feature>
<evidence type="ECO:0000313" key="3">
    <source>
        <dbReference type="EMBL" id="BBA98049.1"/>
    </source>
</evidence>
<feature type="compositionally biased region" description="Basic and acidic residues" evidence="1">
    <location>
        <begin position="106"/>
        <end position="117"/>
    </location>
</feature>